<protein>
    <submittedName>
        <fullName evidence="1">Uncharacterized protein</fullName>
    </submittedName>
</protein>
<evidence type="ECO:0000313" key="1">
    <source>
        <dbReference type="EMBL" id="NML13239.1"/>
    </source>
</evidence>
<reference evidence="1 2" key="1">
    <citation type="submission" date="2020-04" db="EMBL/GenBank/DDBJ databases">
        <title>Sphingobium sp. AR-3-1 isolated from Arctic soil.</title>
        <authorList>
            <person name="Dahal R.H."/>
            <person name="Chaudhary D.K."/>
        </authorList>
    </citation>
    <scope>NUCLEOTIDE SEQUENCE [LARGE SCALE GENOMIC DNA]</scope>
    <source>
        <strain evidence="1 2">AR-3-1</strain>
    </source>
</reference>
<proteinExistence type="predicted"/>
<dbReference type="EMBL" id="JABBFV010000044">
    <property type="protein sequence ID" value="NML13239.1"/>
    <property type="molecule type" value="Genomic_DNA"/>
</dbReference>
<keyword evidence="2" id="KW-1185">Reference proteome</keyword>
<comment type="caution">
    <text evidence="1">The sequence shown here is derived from an EMBL/GenBank/DDBJ whole genome shotgun (WGS) entry which is preliminary data.</text>
</comment>
<dbReference type="AlphaFoldDB" id="A0A7X9ZWB4"/>
<evidence type="ECO:0000313" key="2">
    <source>
        <dbReference type="Proteomes" id="UP000519023"/>
    </source>
</evidence>
<organism evidence="1 2">
    <name type="scientific">Sphingobium psychrophilum</name>
    <dbReference type="NCBI Taxonomy" id="2728834"/>
    <lineage>
        <taxon>Bacteria</taxon>
        <taxon>Pseudomonadati</taxon>
        <taxon>Pseudomonadota</taxon>
        <taxon>Alphaproteobacteria</taxon>
        <taxon>Sphingomonadales</taxon>
        <taxon>Sphingomonadaceae</taxon>
        <taxon>Sphingobium</taxon>
    </lineage>
</organism>
<dbReference type="Proteomes" id="UP000519023">
    <property type="component" value="Unassembled WGS sequence"/>
</dbReference>
<gene>
    <name evidence="1" type="ORF">HHL08_24505</name>
</gene>
<sequence>MSDDSDDPVVALLATQRAVLAAVENLAGQVEAMQGKVDAMGETLAQLVAGSVGASGAGVGRVLTLGDRFRAATDKEAAADPELWAAQGNYMVAQAIAKGLNKGDPESAARDAAHAREWIADQLDRGRVFEPGKVRDSEKGAVAVVEPIHEEMFPGRIKAQHQLDRER</sequence>
<accession>A0A7X9ZWB4</accession>
<name>A0A7X9ZWB4_9SPHN</name>
<dbReference type="RefSeq" id="WP_169575500.1">
    <property type="nucleotide sequence ID" value="NZ_JABBFV010000044.1"/>
</dbReference>